<evidence type="ECO:0000256" key="13">
    <source>
        <dbReference type="SAM" id="SignalP"/>
    </source>
</evidence>
<dbReference type="EC" id="1.2.1.3" evidence="8"/>
<comment type="similarity">
    <text evidence="2 12">Belongs to the aldehyde dehydrogenase family.</text>
</comment>
<evidence type="ECO:0000256" key="2">
    <source>
        <dbReference type="ARBA" id="ARBA00009986"/>
    </source>
</evidence>
<dbReference type="SUPFAM" id="SSF53720">
    <property type="entry name" value="ALDH-like"/>
    <property type="match status" value="1"/>
</dbReference>
<proteinExistence type="inferred from homology"/>
<dbReference type="PROSITE" id="PS00687">
    <property type="entry name" value="ALDEHYDE_DEHYDR_GLU"/>
    <property type="match status" value="1"/>
</dbReference>
<comment type="caution">
    <text evidence="15">The sequence shown here is derived from an EMBL/GenBank/DDBJ whole genome shotgun (WGS) entry which is preliminary data.</text>
</comment>
<dbReference type="InterPro" id="IPR016163">
    <property type="entry name" value="Ald_DH_C"/>
</dbReference>
<evidence type="ECO:0000256" key="3">
    <source>
        <dbReference type="ARBA" id="ARBA00022670"/>
    </source>
</evidence>
<evidence type="ECO:0000256" key="9">
    <source>
        <dbReference type="ARBA" id="ARBA00049194"/>
    </source>
</evidence>
<evidence type="ECO:0000256" key="11">
    <source>
        <dbReference type="RuleBase" id="RU000454"/>
    </source>
</evidence>
<evidence type="ECO:0000256" key="8">
    <source>
        <dbReference type="ARBA" id="ARBA00024226"/>
    </source>
</evidence>
<dbReference type="InterPro" id="IPR029510">
    <property type="entry name" value="Ald_DH_CS_GLU"/>
</dbReference>
<evidence type="ECO:0000256" key="7">
    <source>
        <dbReference type="ARBA" id="ARBA00023002"/>
    </source>
</evidence>
<evidence type="ECO:0000256" key="10">
    <source>
        <dbReference type="PROSITE-ProRule" id="PRU10007"/>
    </source>
</evidence>
<sequence length="1059" mass="111938">MKGSTLALAAQLVTSAAAFKLVQRENPKVVKFDINRRNVNPLEHDRLRRRDTVSVTLDNLETLYFMNASLGTPEQNFRLHVDTGSSDLWVNAANSRLCSNIGQPCADAGTYNANDSSTYSYVNSVFNISYVDGSGASGDYATDTFKLSNPDLTVKDLQFGIGYSSSSPEGILGIGYRVNEVQVNRAGLDPYSNLPQKLVDDKTINTNAYSLWLNDLDASTGSILFGGVDTDKFNGTLSTLPIITEANTYAEFIIALTAMGEDGDKGSIFENESVAVLLDSGSSLMYLPDNVAQALYNKYNAEYDSSQGAAICDCDLANQDGSIDFTFSSDGPTISVPLNELVLVMGYQRGQPICILGIGPSGDSISVLGDTFLRSAYVVYDLENNQIGLAQTVFNATRSNVQEIQSGSDGIPSATSVPNAVSSLSVQGGGGRIGGPSVTGSISSGNPQSSGLGCETSATESMKSIFMLAVLACGALAQFNQNSKPFRLFIQSDNSTLNGQTLGACHQGAAIEGLCPSGNTHANNSTSYDTFYQQTQAEPAVPGVDGDPYGPVIWNLTVNGGDIVPSALQFSYDFLSDISNPTFYPGNETYTAWVAGTSSATYEVFNPATDESVGKINCAREAEVDAAVAAARAAFEPWAATPAAQRAALMNKFADLIDANNDELVKEEVKAMGQPASIAGGFVVPVTSQTFRYYAGWADKIEGQTFPAEGDRLNIVQYEPIGVCAGIGPWNVTISTLSWKVAPALATGNTVVYKTSEKSPFSVLVIARLIKEAGFPAGVFNVVSGDGTTGALLASHMDIDKISFTGSGPSGRKVIEAAAKSNLKKVTLELGGKSPSLVFEDADIESALTGNSQGFLFNSSQVCIAASRLFVQKSIADKFIEGLKARFQGFDGAVGDPNSPNTYIGPLADKAQLERVLGYIESGKSEAKLLVGGERKGDKGTFVQPTIFLNPAKDARIYKEEIFGPVLSVLTFETEEEAIKLANDTSYGLSATVYTGSTGRAVRVASKIKAGTVGVNGPFMPNLGSPFGGYKQSGQGRELGKEGLYAYLQAKSISISLAV</sequence>
<accession>A0ABR3RDH6</accession>
<dbReference type="InterPro" id="IPR001461">
    <property type="entry name" value="Aspartic_peptidase_A1"/>
</dbReference>
<dbReference type="PROSITE" id="PS00141">
    <property type="entry name" value="ASP_PROTEASE"/>
    <property type="match status" value="1"/>
</dbReference>
<dbReference type="Proteomes" id="UP001521785">
    <property type="component" value="Unassembled WGS sequence"/>
</dbReference>
<dbReference type="PANTHER" id="PTHR11699">
    <property type="entry name" value="ALDEHYDE DEHYDROGENASE-RELATED"/>
    <property type="match status" value="1"/>
</dbReference>
<feature type="domain" description="Peptidase A1" evidence="14">
    <location>
        <begin position="64"/>
        <end position="390"/>
    </location>
</feature>
<keyword evidence="16" id="KW-1185">Reference proteome</keyword>
<evidence type="ECO:0000256" key="6">
    <source>
        <dbReference type="ARBA" id="ARBA00022801"/>
    </source>
</evidence>
<dbReference type="PROSITE" id="PS51767">
    <property type="entry name" value="PEPTIDASE_A1"/>
    <property type="match status" value="1"/>
</dbReference>
<feature type="chain" id="PRO_5047365447" description="aldehyde dehydrogenase (NAD(+))" evidence="13">
    <location>
        <begin position="19"/>
        <end position="1059"/>
    </location>
</feature>
<comment type="catalytic activity">
    <reaction evidence="9">
        <text>an aldehyde + NAD(+) + H2O = a carboxylate + NADH + 2 H(+)</text>
        <dbReference type="Rhea" id="RHEA:16185"/>
        <dbReference type="ChEBI" id="CHEBI:15377"/>
        <dbReference type="ChEBI" id="CHEBI:15378"/>
        <dbReference type="ChEBI" id="CHEBI:17478"/>
        <dbReference type="ChEBI" id="CHEBI:29067"/>
        <dbReference type="ChEBI" id="CHEBI:57540"/>
        <dbReference type="ChEBI" id="CHEBI:57945"/>
        <dbReference type="EC" id="1.2.1.3"/>
    </reaction>
</comment>
<dbReference type="Gene3D" id="3.40.605.10">
    <property type="entry name" value="Aldehyde Dehydrogenase, Chain A, domain 1"/>
    <property type="match status" value="1"/>
</dbReference>
<protein>
    <recommendedName>
        <fullName evidence="8">aldehyde dehydrogenase (NAD(+))</fullName>
        <ecNumber evidence="8">1.2.1.3</ecNumber>
    </recommendedName>
</protein>
<dbReference type="InterPro" id="IPR033121">
    <property type="entry name" value="PEPTIDASE_A1"/>
</dbReference>
<comment type="similarity">
    <text evidence="1 11">Belongs to the peptidase A1 family.</text>
</comment>
<feature type="signal peptide" evidence="13">
    <location>
        <begin position="1"/>
        <end position="18"/>
    </location>
</feature>
<dbReference type="PRINTS" id="PR00792">
    <property type="entry name" value="PEPSIN"/>
</dbReference>
<evidence type="ECO:0000313" key="15">
    <source>
        <dbReference type="EMBL" id="KAL1602495.1"/>
    </source>
</evidence>
<organism evidence="15 16">
    <name type="scientific">Paraconiothyrium brasiliense</name>
    <dbReference type="NCBI Taxonomy" id="300254"/>
    <lineage>
        <taxon>Eukaryota</taxon>
        <taxon>Fungi</taxon>
        <taxon>Dikarya</taxon>
        <taxon>Ascomycota</taxon>
        <taxon>Pezizomycotina</taxon>
        <taxon>Dothideomycetes</taxon>
        <taxon>Pleosporomycetidae</taxon>
        <taxon>Pleosporales</taxon>
        <taxon>Massarineae</taxon>
        <taxon>Didymosphaeriaceae</taxon>
        <taxon>Paraconiothyrium</taxon>
    </lineage>
</organism>
<feature type="active site" evidence="10">
    <location>
        <position position="829"/>
    </location>
</feature>
<keyword evidence="7 12" id="KW-0560">Oxidoreductase</keyword>
<dbReference type="InterPro" id="IPR016162">
    <property type="entry name" value="Ald_DH_N"/>
</dbReference>
<dbReference type="InterPro" id="IPR033876">
    <property type="entry name" value="SAP-like"/>
</dbReference>
<dbReference type="InterPro" id="IPR001969">
    <property type="entry name" value="Aspartic_peptidase_AS"/>
</dbReference>
<keyword evidence="6 11" id="KW-0378">Hydrolase</keyword>
<dbReference type="InterPro" id="IPR015590">
    <property type="entry name" value="Aldehyde_DH_dom"/>
</dbReference>
<dbReference type="Gene3D" id="2.40.70.10">
    <property type="entry name" value="Acid Proteases"/>
    <property type="match status" value="2"/>
</dbReference>
<keyword evidence="3 11" id="KW-0645">Protease</keyword>
<evidence type="ECO:0000256" key="12">
    <source>
        <dbReference type="RuleBase" id="RU003345"/>
    </source>
</evidence>
<name>A0ABR3RDH6_9PLEO</name>
<reference evidence="15 16" key="1">
    <citation type="submission" date="2024-02" db="EMBL/GenBank/DDBJ databases">
        <title>De novo assembly and annotation of 12 fungi associated with fruit tree decline syndrome in Ontario, Canada.</title>
        <authorList>
            <person name="Sulman M."/>
            <person name="Ellouze W."/>
            <person name="Ilyukhin E."/>
        </authorList>
    </citation>
    <scope>NUCLEOTIDE SEQUENCE [LARGE SCALE GENOMIC DNA]</scope>
    <source>
        <strain evidence="15 16">M42-189</strain>
    </source>
</reference>
<dbReference type="SUPFAM" id="SSF50630">
    <property type="entry name" value="Acid proteases"/>
    <property type="match status" value="1"/>
</dbReference>
<dbReference type="InterPro" id="IPR016161">
    <property type="entry name" value="Ald_DH/histidinol_DH"/>
</dbReference>
<evidence type="ECO:0000256" key="5">
    <source>
        <dbReference type="ARBA" id="ARBA00022750"/>
    </source>
</evidence>
<dbReference type="EMBL" id="JAKJXO020000007">
    <property type="protein sequence ID" value="KAL1602495.1"/>
    <property type="molecule type" value="Genomic_DNA"/>
</dbReference>
<dbReference type="Pfam" id="PF00026">
    <property type="entry name" value="Asp"/>
    <property type="match status" value="1"/>
</dbReference>
<dbReference type="Gene3D" id="3.40.309.10">
    <property type="entry name" value="Aldehyde Dehydrogenase, Chain A, domain 2"/>
    <property type="match status" value="1"/>
</dbReference>
<evidence type="ECO:0000259" key="14">
    <source>
        <dbReference type="PROSITE" id="PS51767"/>
    </source>
</evidence>
<keyword evidence="4 13" id="KW-0732">Signal</keyword>
<evidence type="ECO:0000256" key="4">
    <source>
        <dbReference type="ARBA" id="ARBA00022729"/>
    </source>
</evidence>
<keyword evidence="5 11" id="KW-0064">Aspartyl protease</keyword>
<gene>
    <name evidence="15" type="ORF">SLS60_005911</name>
</gene>
<dbReference type="Pfam" id="PF00171">
    <property type="entry name" value="Aldedh"/>
    <property type="match status" value="1"/>
</dbReference>
<dbReference type="InterPro" id="IPR021109">
    <property type="entry name" value="Peptidase_aspartic_dom_sf"/>
</dbReference>
<dbReference type="CDD" id="cd05474">
    <property type="entry name" value="SAP_like"/>
    <property type="match status" value="1"/>
</dbReference>
<evidence type="ECO:0000256" key="1">
    <source>
        <dbReference type="ARBA" id="ARBA00007447"/>
    </source>
</evidence>
<evidence type="ECO:0000313" key="16">
    <source>
        <dbReference type="Proteomes" id="UP001521785"/>
    </source>
</evidence>